<feature type="coiled-coil region" evidence="1">
    <location>
        <begin position="824"/>
        <end position="851"/>
    </location>
</feature>
<dbReference type="NCBIfam" id="TIGR02675">
    <property type="entry name" value="tape_meas_nterm"/>
    <property type="match status" value="1"/>
</dbReference>
<gene>
    <name evidence="4" type="ORF">AB3G35_17400</name>
</gene>
<feature type="domain" description="Tape measure protein N-terminal" evidence="3">
    <location>
        <begin position="74"/>
        <end position="264"/>
    </location>
</feature>
<sequence length="1273" mass="132737">MASRSLGTLTLDLIARIGGFEQSMDRASRSVSRTASVASASSREVLTLQNSFRSLASVAASIAGPLAAALSVKGVYDMTEAYGTLTNRLKLVTSSSAELVAAQSAVFNIAQASAQPLASTAELYQRIATNQEALKLSGEGVAGVVGTISKTLAVSGASAESANAALIQLGQAFASGVLRGEELNSVMEQAPALAQAIAAGMGKTVGELRSMGAAGELTAQAVVKALQSQVGAVDALFDKTATTIGNSFTKIGNSLTHFVGELDQATGASNQIATAFVSVSKAIDGSLPGAISGVKNNSDALAQALTTGLLVALARVAGGYAQQGASALYAAQANQTALTASARTAKQDLWAAQAKQIDAKAMVARAELEIAAAQGKLASDRVRQTSELANLQAVQATLLAERNLEQQRLLAQISAKGRTLSIARLAELRLAEVATIKQVEIAERSLAATTSATSAQIQASYAMRTAATLAYGETTAVVNAAVIASDRAAAAASVTARAFAGLRAAGAGLLTLMGGPLGLAFIAGAVALSFVDWSSKSQKLMGDLSDLQTTVDQLRQSFAGLNEDQQRAKISEWKDKQLGATLAVQDAYDDLETSIKSSMVSLSNVRSPEHSKQLKAFEELSSRLKDARANGQSLTPILDELASNPGVRPEAARNWIDLAGKVGDAQQVLDQTTERLDVLSNSLTRNTTETQLNTQAKAGMTAGGQKYLATLQEQLKKLQDNGDAVKEATRHIEDHTDLSESDRIAILSTSHAIKAQTDANKAATKATKDNTSAVKANQKAFDSTEDDYQRQIELINTTTDKQKNATEVAKLAFEITSGKLVGINAKQQQRLEGLAAELDALNKIKAATEDAAKLSAFDSTLKLDIQTQTDGFALELEGAGRGDKYKARLKETLAIQQDFNKQMRDLQEQQNSGKISESLYESETELLNEALATRLVMQQDYYNQLDQAQSNWLDGVSSAWESYLETATDYSQQASDATTGILGDTKSSLSDQFQGLVKGTTDLGSAFISLGSTMGSSILGALSDIAAQWAVTQALKMAGIATETSATVAAEATKTAAKVTADTVTTGSSLAATATTTAAQIAAAATTASAWLPAALVASIGSFGAAAVVGGTALIAAYALMKGFKEGGYTGPGGVNEVVGVVHGQEFVVDAENTKRIGVDRLSNLVGMAHNGIDAVPQTGTWLLEKGERVTTAQTSAKLDQTLDQMSQGSGGGMNVQIINNSNSQVRTKQDRKGELQVIIDAVREDFLSGVSSGDSSYSRAIEGTYHGMRRGA</sequence>
<dbReference type="InterPro" id="IPR013491">
    <property type="entry name" value="Tape_meas_N"/>
</dbReference>
<reference evidence="4" key="1">
    <citation type="submission" date="2024-07" db="EMBL/GenBank/DDBJ databases">
        <authorList>
            <person name="Biller S.J."/>
        </authorList>
    </citation>
    <scope>NUCLEOTIDE SEQUENCE</scope>
    <source>
        <strain evidence="4">WC2401</strain>
    </source>
</reference>
<proteinExistence type="predicted"/>
<evidence type="ECO:0000313" key="4">
    <source>
        <dbReference type="EMBL" id="XDV04845.1"/>
    </source>
</evidence>
<evidence type="ECO:0000259" key="3">
    <source>
        <dbReference type="Pfam" id="PF20155"/>
    </source>
</evidence>
<dbReference type="Pfam" id="PF20155">
    <property type="entry name" value="TMP_3"/>
    <property type="match status" value="1"/>
</dbReference>
<dbReference type="AlphaFoldDB" id="A0AB39WSU4"/>
<evidence type="ECO:0000256" key="1">
    <source>
        <dbReference type="SAM" id="Coils"/>
    </source>
</evidence>
<dbReference type="InterPro" id="IPR006431">
    <property type="entry name" value="Phage_tape_meas_C"/>
</dbReference>
<dbReference type="RefSeq" id="WP_369781859.1">
    <property type="nucleotide sequence ID" value="NZ_CP165623.1"/>
</dbReference>
<keyword evidence="1" id="KW-0175">Coiled coil</keyword>
<dbReference type="EMBL" id="CP165623">
    <property type="protein sequence ID" value="XDV04845.1"/>
    <property type="molecule type" value="Genomic_DNA"/>
</dbReference>
<organism evidence="4">
    <name type="scientific">Pseudomonas sp. WC2401</name>
    <dbReference type="NCBI Taxonomy" id="3234143"/>
    <lineage>
        <taxon>Bacteria</taxon>
        <taxon>Pseudomonadati</taxon>
        <taxon>Pseudomonadota</taxon>
        <taxon>Gammaproteobacteria</taxon>
        <taxon>Pseudomonadales</taxon>
        <taxon>Pseudomonadaceae</taxon>
        <taxon>Pseudomonas</taxon>
    </lineage>
</organism>
<name>A0AB39WSU4_9PSED</name>
<dbReference type="Pfam" id="PF09718">
    <property type="entry name" value="Tape_meas_lam_C"/>
    <property type="match status" value="1"/>
</dbReference>
<protein>
    <submittedName>
        <fullName evidence="4">Tape measure protein</fullName>
    </submittedName>
</protein>
<feature type="domain" description="Bacteriophage tail tape measure C-terminal" evidence="2">
    <location>
        <begin position="951"/>
        <end position="1035"/>
    </location>
</feature>
<accession>A0AB39WSU4</accession>
<evidence type="ECO:0000259" key="2">
    <source>
        <dbReference type="Pfam" id="PF09718"/>
    </source>
</evidence>